<protein>
    <submittedName>
        <fullName evidence="1">Uncharacterized protein</fullName>
    </submittedName>
</protein>
<organism evidence="1 2">
    <name type="scientific">Yersinia pseudotuberculosis</name>
    <dbReference type="NCBI Taxonomy" id="633"/>
    <lineage>
        <taxon>Bacteria</taxon>
        <taxon>Pseudomonadati</taxon>
        <taxon>Pseudomonadota</taxon>
        <taxon>Gammaproteobacteria</taxon>
        <taxon>Enterobacterales</taxon>
        <taxon>Yersiniaceae</taxon>
        <taxon>Yersinia</taxon>
    </lineage>
</organism>
<gene>
    <name evidence="1" type="ORF">EGX47_05100</name>
</gene>
<evidence type="ECO:0000313" key="2">
    <source>
        <dbReference type="Proteomes" id="UP000268669"/>
    </source>
</evidence>
<dbReference type="Proteomes" id="UP000268669">
    <property type="component" value="Chromosome"/>
</dbReference>
<sequence>MIFPICKPGEQPNKRLINKIMCIIVLLVATSDISKELGVASRWQANIANTPYNAKSEGDKCRFK</sequence>
<keyword evidence="2" id="KW-1185">Reference proteome</keyword>
<proteinExistence type="predicted"/>
<name>A0ABM7AF87_YERPU</name>
<dbReference type="EMBL" id="CP033713">
    <property type="protein sequence ID" value="AYW90769.1"/>
    <property type="molecule type" value="Genomic_DNA"/>
</dbReference>
<evidence type="ECO:0000313" key="1">
    <source>
        <dbReference type="EMBL" id="AYW90769.1"/>
    </source>
</evidence>
<accession>A0ABM7AF87</accession>
<reference evidence="1" key="1">
    <citation type="submission" date="2018-11" db="EMBL/GenBank/DDBJ databases">
        <title>FDA dAtabase for Regulatory Grade micrObial Sequences (FDA-ARGOS): Supporting development and validation of Infectious Disease Dx tests.</title>
        <authorList>
            <person name="Bliska J."/>
            <person name="Cleland M.-M."/>
            <person name="Tallon L."/>
            <person name="Sadzewicz L."/>
            <person name="Zhao X."/>
            <person name="Vavikolanu K."/>
            <person name="Mehta A."/>
            <person name="Aluvathingal J."/>
            <person name="Nadendla S."/>
            <person name="Yan Y."/>
            <person name="Sichtig H."/>
        </authorList>
    </citation>
    <scope>NUCLEOTIDE SEQUENCE [LARGE SCALE GENOMIC DNA]</scope>
    <source>
        <strain evidence="1">FDAARGOS_581</strain>
    </source>
</reference>